<dbReference type="RefSeq" id="WP_131599291.1">
    <property type="nucleotide sequence ID" value="NZ_PSZO01000015.1"/>
</dbReference>
<comment type="subcellular location">
    <subcellularLocation>
        <location evidence="1">Cell envelope</location>
    </subcellularLocation>
</comment>
<evidence type="ECO:0000256" key="5">
    <source>
        <dbReference type="SAM" id="Phobius"/>
    </source>
</evidence>
<reference evidence="7 8" key="1">
    <citation type="submission" date="2018-02" db="EMBL/GenBank/DDBJ databases">
        <title>Mycoplasma marinum and Mycoplasma todarodis sp. nov., moderately halophilic and psychrotolerant mycoplasmas isolated from cephalopods.</title>
        <authorList>
            <person name="Viver T."/>
        </authorList>
    </citation>
    <scope>NUCLEOTIDE SEQUENCE [LARGE SCALE GENOMIC DNA]</scope>
    <source>
        <strain evidence="7 8">PE</strain>
    </source>
</reference>
<evidence type="ECO:0000256" key="1">
    <source>
        <dbReference type="ARBA" id="ARBA00004196"/>
    </source>
</evidence>
<evidence type="ECO:0000256" key="4">
    <source>
        <dbReference type="ARBA" id="ARBA00022729"/>
    </source>
</evidence>
<keyword evidence="4" id="KW-0732">Signal</keyword>
<dbReference type="InterPro" id="IPR039424">
    <property type="entry name" value="SBP_5"/>
</dbReference>
<keyword evidence="5" id="KW-0472">Membrane</keyword>
<keyword evidence="5" id="KW-1133">Transmembrane helix</keyword>
<dbReference type="InterPro" id="IPR000914">
    <property type="entry name" value="SBP_5_dom"/>
</dbReference>
<dbReference type="GO" id="GO:0015833">
    <property type="term" value="P:peptide transport"/>
    <property type="evidence" value="ECO:0007669"/>
    <property type="project" value="TreeGrafter"/>
</dbReference>
<evidence type="ECO:0000313" key="8">
    <source>
        <dbReference type="Proteomes" id="UP000294192"/>
    </source>
</evidence>
<evidence type="ECO:0000313" key="7">
    <source>
        <dbReference type="EMBL" id="TCG11008.1"/>
    </source>
</evidence>
<name>A0A4V2NI09_9MOLU</name>
<dbReference type="GO" id="GO:0030313">
    <property type="term" value="C:cell envelope"/>
    <property type="evidence" value="ECO:0007669"/>
    <property type="project" value="UniProtKB-SubCell"/>
</dbReference>
<dbReference type="GO" id="GO:1904680">
    <property type="term" value="F:peptide transmembrane transporter activity"/>
    <property type="evidence" value="ECO:0007669"/>
    <property type="project" value="TreeGrafter"/>
</dbReference>
<keyword evidence="3" id="KW-0813">Transport</keyword>
<dbReference type="AlphaFoldDB" id="A0A4V2NI09"/>
<gene>
    <name evidence="7" type="ORF">C4B24_03220</name>
</gene>
<comment type="caution">
    <text evidence="7">The sequence shown here is derived from an EMBL/GenBank/DDBJ whole genome shotgun (WGS) entry which is preliminary data.</text>
</comment>
<dbReference type="Gene3D" id="3.40.190.10">
    <property type="entry name" value="Periplasmic binding protein-like II"/>
    <property type="match status" value="1"/>
</dbReference>
<accession>A0A4V2NI09</accession>
<proteinExistence type="inferred from homology"/>
<dbReference type="SUPFAM" id="SSF53850">
    <property type="entry name" value="Periplasmic binding protein-like II"/>
    <property type="match status" value="1"/>
</dbReference>
<dbReference type="Proteomes" id="UP000294192">
    <property type="component" value="Unassembled WGS sequence"/>
</dbReference>
<dbReference type="PANTHER" id="PTHR30290">
    <property type="entry name" value="PERIPLASMIC BINDING COMPONENT OF ABC TRANSPORTER"/>
    <property type="match status" value="1"/>
</dbReference>
<keyword evidence="8" id="KW-1185">Reference proteome</keyword>
<evidence type="ECO:0000259" key="6">
    <source>
        <dbReference type="Pfam" id="PF00496"/>
    </source>
</evidence>
<dbReference type="EMBL" id="PSZO01000015">
    <property type="protein sequence ID" value="TCG11008.1"/>
    <property type="molecule type" value="Genomic_DNA"/>
</dbReference>
<comment type="similarity">
    <text evidence="2">Belongs to the bacterial solute-binding protein 5 family.</text>
</comment>
<dbReference type="OrthoDB" id="403896at2"/>
<protein>
    <recommendedName>
        <fullName evidence="6">Solute-binding protein family 5 domain-containing protein</fullName>
    </recommendedName>
</protein>
<evidence type="ECO:0000256" key="2">
    <source>
        <dbReference type="ARBA" id="ARBA00005695"/>
    </source>
</evidence>
<keyword evidence="5" id="KW-0812">Transmembrane</keyword>
<sequence>MLKKIFRKVMVPILGTSIGISILPIALFVSNKYSHKDKYDFGLAVPTVNSLNYIKYDGPTSLVASSLIEGFFFSGPTGDLKNQMQIPSFDGVLFAVKNGKASASGQSYPLSNYGYTSSTITLGPNAESFVSVVDDQNLVHDVFLHLNRKSRWRSGDKKWDQKYSRLVKGSDYVDSAKAILNLQNGSQKLSNLKDMHIKGVNDVYNAQFEYYKKNKKIYPTPFDGKLKKDGTIGESKFKLGVSSGKTTLENEKIMGTSQTAFQLAESLVPKNERDKKGEWADYIVHYSLQTPVEYFTLFSKMLKSDFLPINKKFIDDHGGIRHFGDSIKNFIWNGPFDIDSLILGQQGSLTLKKSNKYFDEKNVIPNSIKLYFQEDEVVKGALFDDGKISYTKVPSIYQMKFWSDPNKRRYMHKNAGFGTIALSLNLDKNTNGDSPLQDENLRKAISYGINREKILKYAGWQSSFPVVTWTGFGNAKDTKSRHIESHWGIYKNTKKQWDGEVYKTENGKTFPIQNINWFEHEIKSHSFENSNRKDSGFDPETAKYFLEKYKKSHPNKERVTLRYVDSGTPESRKVFIGLQNFLKEQFGDYLKLEEKTLPQNVFVQYQTTGNYDIIYGNFDKYGTELSSYIKRFVLPDGIDKKAFKTTGFRENPAGSWTYTDFKIKRQKANTWKILQSQLKIPQDVWDKMNELIPDKIPKKQEEKQKIMDKFEGFFIDRDGKNEDSFIVKTAAGFEKLIRESTPIIPLMEVDNYWSISRLMGNNSMQTLTLKFAYDVNNKPRPNLPGLEKE</sequence>
<dbReference type="Gene3D" id="3.10.105.10">
    <property type="entry name" value="Dipeptide-binding Protein, Domain 3"/>
    <property type="match status" value="1"/>
</dbReference>
<organism evidence="7 8">
    <name type="scientific">Mycoplasma marinum</name>
    <dbReference type="NCBI Taxonomy" id="1937190"/>
    <lineage>
        <taxon>Bacteria</taxon>
        <taxon>Bacillati</taxon>
        <taxon>Mycoplasmatota</taxon>
        <taxon>Mollicutes</taxon>
        <taxon>Mycoplasmataceae</taxon>
        <taxon>Mycoplasma</taxon>
    </lineage>
</organism>
<dbReference type="Pfam" id="PF00496">
    <property type="entry name" value="SBP_bac_5"/>
    <property type="match status" value="1"/>
</dbReference>
<evidence type="ECO:0000256" key="3">
    <source>
        <dbReference type="ARBA" id="ARBA00022448"/>
    </source>
</evidence>
<feature type="transmembrane region" description="Helical" evidence="5">
    <location>
        <begin position="9"/>
        <end position="29"/>
    </location>
</feature>
<feature type="domain" description="Solute-binding protein family 5" evidence="6">
    <location>
        <begin position="281"/>
        <end position="634"/>
    </location>
</feature>
<dbReference type="PANTHER" id="PTHR30290:SF10">
    <property type="entry name" value="PERIPLASMIC OLIGOPEPTIDE-BINDING PROTEIN-RELATED"/>
    <property type="match status" value="1"/>
</dbReference>